<name>A0A7X5QN05_9GAMM</name>
<sequence>MLFDQLKNISHIEHTRHRNPLNLLLEVIAGLLPYTFEPKKLSLNLPPLRWAILCKSKVKSVNQIIQKNANTPS</sequence>
<protein>
    <recommendedName>
        <fullName evidence="3">Transposase DDE domain-containing protein</fullName>
    </recommendedName>
</protein>
<reference evidence="1 2" key="1">
    <citation type="submission" date="2018-02" db="EMBL/GenBank/DDBJ databases">
        <authorList>
            <person name="Machado R.A."/>
        </authorList>
    </citation>
    <scope>NUCLEOTIDE SEQUENCE [LARGE SCALE GENOMIC DNA]</scope>
    <source>
        <strain evidence="1 2">DSM 23271</strain>
    </source>
</reference>
<organism evidence="1 2">
    <name type="scientific">Photorhabdus stackebrandtii</name>
    <dbReference type="NCBI Taxonomy" id="1123042"/>
    <lineage>
        <taxon>Bacteria</taxon>
        <taxon>Pseudomonadati</taxon>
        <taxon>Pseudomonadota</taxon>
        <taxon>Gammaproteobacteria</taxon>
        <taxon>Enterobacterales</taxon>
        <taxon>Morganellaceae</taxon>
        <taxon>Photorhabdus</taxon>
    </lineage>
</organism>
<gene>
    <name evidence="1" type="ORF">C5470_13235</name>
</gene>
<keyword evidence="2" id="KW-1185">Reference proteome</keyword>
<accession>A0A7X5QN05</accession>
<evidence type="ECO:0008006" key="3">
    <source>
        <dbReference type="Google" id="ProtNLM"/>
    </source>
</evidence>
<comment type="caution">
    <text evidence="1">The sequence shown here is derived from an EMBL/GenBank/DDBJ whole genome shotgun (WGS) entry which is preliminary data.</text>
</comment>
<evidence type="ECO:0000313" key="2">
    <source>
        <dbReference type="Proteomes" id="UP000547931"/>
    </source>
</evidence>
<dbReference type="AlphaFoldDB" id="A0A7X5QN05"/>
<proteinExistence type="predicted"/>
<dbReference type="Proteomes" id="UP000547931">
    <property type="component" value="Unassembled WGS sequence"/>
</dbReference>
<evidence type="ECO:0000313" key="1">
    <source>
        <dbReference type="EMBL" id="NHB97311.1"/>
    </source>
</evidence>
<dbReference type="EMBL" id="PUJV01000014">
    <property type="protein sequence ID" value="NHB97311.1"/>
    <property type="molecule type" value="Genomic_DNA"/>
</dbReference>